<keyword evidence="3" id="KW-1185">Reference proteome</keyword>
<evidence type="ECO:0000313" key="2">
    <source>
        <dbReference type="EMBL" id="SFN96240.1"/>
    </source>
</evidence>
<dbReference type="GO" id="GO:0004519">
    <property type="term" value="F:endonuclease activity"/>
    <property type="evidence" value="ECO:0007669"/>
    <property type="project" value="UniProtKB-KW"/>
</dbReference>
<keyword evidence="2" id="KW-0378">Hydrolase</keyword>
<dbReference type="STRING" id="655353.SAMN04488056_102534"/>
<sequence length="340" mass="37556">MKLFEMATRANLPPVDDTLKQDILQSERTYPMHKTLFDKVEALHLLETGGEVLEETSLSDSLCVMGWNMQRCLYPEQSAELLRPHAPDVIVLSEMDCGMARTHQRNTTRALADCLGMRYAFGLEFFELGLGNDLERRLAADDHNEKGWHGNAILFRVPPVAQALIRLDASGLWFCPDDGLSNSSVSKQPRIGGRCAVAAILPTQAGDVCVASVHLESLDDPSIRLAQMERLIAALDVFAPSLPTIIAGDLNTAFTPENGAALQEPLFRAAERHGYSWENNAQGTTTRSSLLTYKPRPPCKLDWFCTRGFSCHGAYILPAVNDIGSSLSDHEIIMGRFERA</sequence>
<accession>A0A1I5DAL6</accession>
<dbReference type="InterPro" id="IPR036691">
    <property type="entry name" value="Endo/exonu/phosph_ase_sf"/>
</dbReference>
<dbReference type="RefSeq" id="WP_090070072.1">
    <property type="nucleotide sequence ID" value="NZ_FOVR01000002.1"/>
</dbReference>
<dbReference type="Pfam" id="PF03372">
    <property type="entry name" value="Exo_endo_phos"/>
    <property type="match status" value="1"/>
</dbReference>
<protein>
    <submittedName>
        <fullName evidence="2">Metal-dependent hydrolase, endonuclease/exonuclease/phosphatase family</fullName>
    </submittedName>
</protein>
<dbReference type="InterPro" id="IPR005135">
    <property type="entry name" value="Endo/exonuclease/phosphatase"/>
</dbReference>
<feature type="domain" description="Endonuclease/exonuclease/phosphatase" evidence="1">
    <location>
        <begin position="67"/>
        <end position="330"/>
    </location>
</feature>
<dbReference type="GO" id="GO:0004527">
    <property type="term" value="F:exonuclease activity"/>
    <property type="evidence" value="ECO:0007669"/>
    <property type="project" value="UniProtKB-KW"/>
</dbReference>
<gene>
    <name evidence="2" type="ORF">SAMN04488056_102534</name>
</gene>
<dbReference type="GO" id="GO:0016020">
    <property type="term" value="C:membrane"/>
    <property type="evidence" value="ECO:0007669"/>
    <property type="project" value="GOC"/>
</dbReference>
<dbReference type="SUPFAM" id="SSF56219">
    <property type="entry name" value="DNase I-like"/>
    <property type="match status" value="1"/>
</dbReference>
<dbReference type="Proteomes" id="UP000199236">
    <property type="component" value="Unassembled WGS sequence"/>
</dbReference>
<dbReference type="PANTHER" id="PTHR14859">
    <property type="entry name" value="CALCOFLUOR WHITE HYPERSENSITIVE PROTEIN PRECURSOR"/>
    <property type="match status" value="1"/>
</dbReference>
<organism evidence="2 3">
    <name type="scientific">Cohaesibacter marisflavi</name>
    <dbReference type="NCBI Taxonomy" id="655353"/>
    <lineage>
        <taxon>Bacteria</taxon>
        <taxon>Pseudomonadati</taxon>
        <taxon>Pseudomonadota</taxon>
        <taxon>Alphaproteobacteria</taxon>
        <taxon>Hyphomicrobiales</taxon>
        <taxon>Cohaesibacteraceae</taxon>
    </lineage>
</organism>
<dbReference type="AlphaFoldDB" id="A0A1I5DAL6"/>
<keyword evidence="2" id="KW-0540">Nuclease</keyword>
<keyword evidence="2" id="KW-0269">Exonuclease</keyword>
<dbReference type="EMBL" id="FOVR01000002">
    <property type="protein sequence ID" value="SFN96240.1"/>
    <property type="molecule type" value="Genomic_DNA"/>
</dbReference>
<proteinExistence type="predicted"/>
<dbReference type="Gene3D" id="3.60.10.10">
    <property type="entry name" value="Endonuclease/exonuclease/phosphatase"/>
    <property type="match status" value="1"/>
</dbReference>
<dbReference type="GO" id="GO:0006506">
    <property type="term" value="P:GPI anchor biosynthetic process"/>
    <property type="evidence" value="ECO:0007669"/>
    <property type="project" value="TreeGrafter"/>
</dbReference>
<keyword evidence="2" id="KW-0255">Endonuclease</keyword>
<dbReference type="OrthoDB" id="8047712at2"/>
<evidence type="ECO:0000313" key="3">
    <source>
        <dbReference type="Proteomes" id="UP000199236"/>
    </source>
</evidence>
<name>A0A1I5DAL6_9HYPH</name>
<evidence type="ECO:0000259" key="1">
    <source>
        <dbReference type="Pfam" id="PF03372"/>
    </source>
</evidence>
<dbReference type="PANTHER" id="PTHR14859:SF1">
    <property type="entry name" value="PGAP2-INTERACTING PROTEIN"/>
    <property type="match status" value="1"/>
</dbReference>
<dbReference type="InterPro" id="IPR051916">
    <property type="entry name" value="GPI-anchor_lipid_remodeler"/>
</dbReference>
<reference evidence="2 3" key="1">
    <citation type="submission" date="2016-10" db="EMBL/GenBank/DDBJ databases">
        <authorList>
            <person name="de Groot N.N."/>
        </authorList>
    </citation>
    <scope>NUCLEOTIDE SEQUENCE [LARGE SCALE GENOMIC DNA]</scope>
    <source>
        <strain evidence="2 3">CGMCC 1.9157</strain>
    </source>
</reference>